<name>A0ABQ3LZX2_9SPHN</name>
<accession>A0ABQ3LZX2</accession>
<protein>
    <recommendedName>
        <fullName evidence="11">Toprim domain-containing protein</fullName>
    </recommendedName>
</protein>
<dbReference type="Pfam" id="PF13362">
    <property type="entry name" value="Toprim_3"/>
    <property type="match status" value="1"/>
</dbReference>
<dbReference type="EMBL" id="BNAQ01000010">
    <property type="protein sequence ID" value="GHH25768.1"/>
    <property type="molecule type" value="Genomic_DNA"/>
</dbReference>
<evidence type="ECO:0000313" key="10">
    <source>
        <dbReference type="Proteomes" id="UP000652430"/>
    </source>
</evidence>
<dbReference type="Gene3D" id="3.90.580.10">
    <property type="entry name" value="Zinc finger, CHC2-type domain"/>
    <property type="match status" value="1"/>
</dbReference>
<dbReference type="Pfam" id="PF23639">
    <property type="entry name" value="DUF7146"/>
    <property type="match status" value="1"/>
</dbReference>
<evidence type="ECO:0000256" key="6">
    <source>
        <dbReference type="ARBA" id="ARBA00023163"/>
    </source>
</evidence>
<keyword evidence="3" id="KW-0808">Transferase</keyword>
<comment type="caution">
    <text evidence="9">The sequence shown here is derived from an EMBL/GenBank/DDBJ whole genome shotgun (WGS) entry which is preliminary data.</text>
</comment>
<keyword evidence="2" id="KW-0639">Primosome</keyword>
<evidence type="ECO:0000256" key="5">
    <source>
        <dbReference type="ARBA" id="ARBA00022705"/>
    </source>
</evidence>
<evidence type="ECO:0008006" key="11">
    <source>
        <dbReference type="Google" id="ProtNLM"/>
    </source>
</evidence>
<keyword evidence="10" id="KW-1185">Reference proteome</keyword>
<reference evidence="10" key="1">
    <citation type="journal article" date="2019" name="Int. J. Syst. Evol. Microbiol.">
        <title>The Global Catalogue of Microorganisms (GCM) 10K type strain sequencing project: providing services to taxonomists for standard genome sequencing and annotation.</title>
        <authorList>
            <consortium name="The Broad Institute Genomics Platform"/>
            <consortium name="The Broad Institute Genome Sequencing Center for Infectious Disease"/>
            <person name="Wu L."/>
            <person name="Ma J."/>
        </authorList>
    </citation>
    <scope>NUCLEOTIDE SEQUENCE [LARGE SCALE GENOMIC DNA]</scope>
    <source>
        <strain evidence="10">CGMCC 1.8957</strain>
    </source>
</reference>
<gene>
    <name evidence="9" type="ORF">GCM10008023_39550</name>
</gene>
<sequence>MTELHHNHRTIAMARLPLDAEIRAKSIVEQLGGVWRGTRGECRCPAHDDGSPSLSVRLGDTAILFHCFAGCTTVDVMKALQRRKLHDRGPVAMPDAKPKRDMGALALRLWKASVPVAGTLAEEYLLARGLTGPFPKALRFNPLTVLGSGPDKCMMPAMIAAVENDLGLVAVQRTFLDPDDVLRKPIAKPKVSLGLLGTAAIRLAPATDELGLAEGIEDAHSAMEWFGTPTWALGGVERLAFVAIPEKVRRVIVYGDRGRAADRLLKKAYDHLTANGRELVSRVPLHHDDWNDALRARFAASSKTDNRR</sequence>
<evidence type="ECO:0000256" key="1">
    <source>
        <dbReference type="ARBA" id="ARBA00022478"/>
    </source>
</evidence>
<keyword evidence="4" id="KW-0548">Nucleotidyltransferase</keyword>
<evidence type="ECO:0000259" key="8">
    <source>
        <dbReference type="Pfam" id="PF23639"/>
    </source>
</evidence>
<proteinExistence type="predicted"/>
<keyword evidence="5" id="KW-0235">DNA replication</keyword>
<evidence type="ECO:0000256" key="3">
    <source>
        <dbReference type="ARBA" id="ARBA00022679"/>
    </source>
</evidence>
<dbReference type="InterPro" id="IPR055570">
    <property type="entry name" value="DUF7146"/>
</dbReference>
<keyword evidence="6" id="KW-0804">Transcription</keyword>
<evidence type="ECO:0000256" key="2">
    <source>
        <dbReference type="ARBA" id="ARBA00022515"/>
    </source>
</evidence>
<dbReference type="RefSeq" id="WP_229839576.1">
    <property type="nucleotide sequence ID" value="NZ_BNAQ01000010.1"/>
</dbReference>
<dbReference type="InterPro" id="IPR036977">
    <property type="entry name" value="DNA_primase_Znf_CHC2"/>
</dbReference>
<evidence type="ECO:0000256" key="4">
    <source>
        <dbReference type="ARBA" id="ARBA00022695"/>
    </source>
</evidence>
<organism evidence="9 10">
    <name type="scientific">Sphingomonas glacialis</name>
    <dbReference type="NCBI Taxonomy" id="658225"/>
    <lineage>
        <taxon>Bacteria</taxon>
        <taxon>Pseudomonadati</taxon>
        <taxon>Pseudomonadota</taxon>
        <taxon>Alphaproteobacteria</taxon>
        <taxon>Sphingomonadales</taxon>
        <taxon>Sphingomonadaceae</taxon>
        <taxon>Sphingomonas</taxon>
    </lineage>
</organism>
<evidence type="ECO:0000313" key="9">
    <source>
        <dbReference type="EMBL" id="GHH25768.1"/>
    </source>
</evidence>
<dbReference type="InterPro" id="IPR006171">
    <property type="entry name" value="TOPRIM_dom"/>
</dbReference>
<dbReference type="Proteomes" id="UP000652430">
    <property type="component" value="Unassembled WGS sequence"/>
</dbReference>
<keyword evidence="1" id="KW-0240">DNA-directed RNA polymerase</keyword>
<feature type="domain" description="DUF7146" evidence="8">
    <location>
        <begin position="104"/>
        <end position="203"/>
    </location>
</feature>
<feature type="domain" description="Toprim" evidence="7">
    <location>
        <begin position="210"/>
        <end position="297"/>
    </location>
</feature>
<evidence type="ECO:0000259" key="7">
    <source>
        <dbReference type="Pfam" id="PF13362"/>
    </source>
</evidence>